<keyword evidence="1" id="KW-0378">Hydrolase</keyword>
<evidence type="ECO:0000313" key="2">
    <source>
        <dbReference type="EMBL" id="KAL2913347.1"/>
    </source>
</evidence>
<dbReference type="InterPro" id="IPR029001">
    <property type="entry name" value="ITPase-like_fam"/>
</dbReference>
<name>A0ABR4N1E1_9FUNG</name>
<comment type="caution">
    <text evidence="2">The sequence shown here is derived from an EMBL/GenBank/DDBJ whole genome shotgun (WGS) entry which is preliminary data.</text>
</comment>
<dbReference type="PANTHER" id="PTHR43213:SF4">
    <property type="entry name" value="7-METHYL-GTP PYROPHOSPHATASE"/>
    <property type="match status" value="1"/>
</dbReference>
<proteinExistence type="inferred from homology"/>
<dbReference type="PANTHER" id="PTHR43213">
    <property type="entry name" value="BIFUNCTIONAL DTTP/UTP PYROPHOSPHATASE/METHYLTRANSFERASE PROTEIN-RELATED"/>
    <property type="match status" value="1"/>
</dbReference>
<dbReference type="PIRSF" id="PIRSF006305">
    <property type="entry name" value="Maf"/>
    <property type="match status" value="1"/>
</dbReference>
<dbReference type="SUPFAM" id="SSF52972">
    <property type="entry name" value="ITPase-like"/>
    <property type="match status" value="1"/>
</dbReference>
<reference evidence="2 3" key="1">
    <citation type="submission" date="2023-09" db="EMBL/GenBank/DDBJ databases">
        <title>Pangenome analysis of Batrachochytrium dendrobatidis and related Chytrids.</title>
        <authorList>
            <person name="Yacoub M.N."/>
            <person name="Stajich J.E."/>
            <person name="James T.Y."/>
        </authorList>
    </citation>
    <scope>NUCLEOTIDE SEQUENCE [LARGE SCALE GENOMIC DNA]</scope>
    <source>
        <strain evidence="2 3">JEL0888</strain>
    </source>
</reference>
<dbReference type="Pfam" id="PF02545">
    <property type="entry name" value="Maf"/>
    <property type="match status" value="1"/>
</dbReference>
<dbReference type="InterPro" id="IPR003697">
    <property type="entry name" value="Maf-like"/>
</dbReference>
<evidence type="ECO:0000313" key="3">
    <source>
        <dbReference type="Proteomes" id="UP001527925"/>
    </source>
</evidence>
<accession>A0ABR4N1E1</accession>
<protein>
    <recommendedName>
        <fullName evidence="4">Maf-like protein</fullName>
    </recommendedName>
</protein>
<keyword evidence="3" id="KW-1185">Reference proteome</keyword>
<dbReference type="Proteomes" id="UP001527925">
    <property type="component" value="Unassembled WGS sequence"/>
</dbReference>
<dbReference type="EMBL" id="JADGIZ020000047">
    <property type="protein sequence ID" value="KAL2913347.1"/>
    <property type="molecule type" value="Genomic_DNA"/>
</dbReference>
<dbReference type="HAMAP" id="MF_00528">
    <property type="entry name" value="Maf"/>
    <property type="match status" value="1"/>
</dbReference>
<gene>
    <name evidence="2" type="ORF">HK105_207092</name>
</gene>
<evidence type="ECO:0008006" key="4">
    <source>
        <dbReference type="Google" id="ProtNLM"/>
    </source>
</evidence>
<dbReference type="Gene3D" id="3.90.950.10">
    <property type="match status" value="1"/>
</dbReference>
<sequence>MAPDIPLPLILGSSSKFRAAILRQHGIGFTVQVPNINEKGIGGAHRDGPLPDPDALTLAVANAKADALLAQLPAGTPPSLLVACDQVTSFQGRVREKPESEDECREYLRSYVQAPAETHSGVVVVNTQTGKRVQGVDVARQHFKAIPEAVIDSLIAKGDVMYSCGGFTIEDPELQPYMLQREGDEDSIIGMPIKLLLRLIAEATSA</sequence>
<organism evidence="2 3">
    <name type="scientific">Polyrhizophydium stewartii</name>
    <dbReference type="NCBI Taxonomy" id="2732419"/>
    <lineage>
        <taxon>Eukaryota</taxon>
        <taxon>Fungi</taxon>
        <taxon>Fungi incertae sedis</taxon>
        <taxon>Chytridiomycota</taxon>
        <taxon>Chytridiomycota incertae sedis</taxon>
        <taxon>Chytridiomycetes</taxon>
        <taxon>Rhizophydiales</taxon>
        <taxon>Rhizophydiales incertae sedis</taxon>
        <taxon>Polyrhizophydium</taxon>
    </lineage>
</organism>
<evidence type="ECO:0000256" key="1">
    <source>
        <dbReference type="ARBA" id="ARBA00022801"/>
    </source>
</evidence>